<evidence type="ECO:0008006" key="3">
    <source>
        <dbReference type="Google" id="ProtNLM"/>
    </source>
</evidence>
<gene>
    <name evidence="1" type="ORF">IW245_002718</name>
</gene>
<dbReference type="InterPro" id="IPR011009">
    <property type="entry name" value="Kinase-like_dom_sf"/>
</dbReference>
<keyword evidence="2" id="KW-1185">Reference proteome</keyword>
<reference evidence="1" key="1">
    <citation type="submission" date="2020-11" db="EMBL/GenBank/DDBJ databases">
        <title>Sequencing the genomes of 1000 actinobacteria strains.</title>
        <authorList>
            <person name="Klenk H.-P."/>
        </authorList>
    </citation>
    <scope>NUCLEOTIDE SEQUENCE</scope>
    <source>
        <strain evidence="1">DSM 45356</strain>
    </source>
</reference>
<sequence length="271" mass="29679">MQRTDWTDLPGSVRDAITARTGPVTSGTTAAEGLNSQIAAFLTLESGDTIFVKGLRLDHRGVITQRREAAINPYVLQVSPRMLWQVDVDGWDLLGFEYVQGRHADYTPGSADLPGVIEVMNTLGGLPCPELPELKHAPQRWASYAADPDDLALFEGDTLLHTDFNPVNILIGTDDAAWIIDWAWPTRGAAWIDPACFVLRLLEAGHTPEQAEAIAAQIPAWKAAPDRALDAFAAASVRQWDEIAANDPADWKQCMVAVVRDWAQWRGIATS</sequence>
<proteinExistence type="predicted"/>
<evidence type="ECO:0000313" key="2">
    <source>
        <dbReference type="Proteomes" id="UP000622552"/>
    </source>
</evidence>
<comment type="caution">
    <text evidence="1">The sequence shown here is derived from an EMBL/GenBank/DDBJ whole genome shotgun (WGS) entry which is preliminary data.</text>
</comment>
<dbReference type="EMBL" id="JADOUF010000001">
    <property type="protein sequence ID" value="MBG6136524.1"/>
    <property type="molecule type" value="Genomic_DNA"/>
</dbReference>
<dbReference type="RefSeq" id="WP_197003487.1">
    <property type="nucleotide sequence ID" value="NZ_BONS01000015.1"/>
</dbReference>
<dbReference type="SUPFAM" id="SSF56112">
    <property type="entry name" value="Protein kinase-like (PK-like)"/>
    <property type="match status" value="1"/>
</dbReference>
<dbReference type="Proteomes" id="UP000622552">
    <property type="component" value="Unassembled WGS sequence"/>
</dbReference>
<name>A0A8J7GDA8_9ACTN</name>
<evidence type="ECO:0000313" key="1">
    <source>
        <dbReference type="EMBL" id="MBG6136524.1"/>
    </source>
</evidence>
<dbReference type="AlphaFoldDB" id="A0A8J7GDA8"/>
<accession>A0A8J7GDA8</accession>
<dbReference type="Gene3D" id="3.90.1200.10">
    <property type="match status" value="1"/>
</dbReference>
<organism evidence="1 2">
    <name type="scientific">Longispora fulva</name>
    <dbReference type="NCBI Taxonomy" id="619741"/>
    <lineage>
        <taxon>Bacteria</taxon>
        <taxon>Bacillati</taxon>
        <taxon>Actinomycetota</taxon>
        <taxon>Actinomycetes</taxon>
        <taxon>Micromonosporales</taxon>
        <taxon>Micromonosporaceae</taxon>
        <taxon>Longispora</taxon>
    </lineage>
</organism>
<protein>
    <recommendedName>
        <fullName evidence="3">Aminoglycoside phosphotransferase</fullName>
    </recommendedName>
</protein>